<organism evidence="7 8">
    <name type="scientific">Aspergillus heteromorphus CBS 117.55</name>
    <dbReference type="NCBI Taxonomy" id="1448321"/>
    <lineage>
        <taxon>Eukaryota</taxon>
        <taxon>Fungi</taxon>
        <taxon>Dikarya</taxon>
        <taxon>Ascomycota</taxon>
        <taxon>Pezizomycotina</taxon>
        <taxon>Eurotiomycetes</taxon>
        <taxon>Eurotiomycetidae</taxon>
        <taxon>Eurotiales</taxon>
        <taxon>Aspergillaceae</taxon>
        <taxon>Aspergillus</taxon>
        <taxon>Aspergillus subgen. Circumdati</taxon>
    </lineage>
</organism>
<name>A0A317VST8_9EURO</name>
<dbReference type="GO" id="GO:0008270">
    <property type="term" value="F:zinc ion binding"/>
    <property type="evidence" value="ECO:0007669"/>
    <property type="project" value="InterPro"/>
</dbReference>
<dbReference type="Proteomes" id="UP000247233">
    <property type="component" value="Unassembled WGS sequence"/>
</dbReference>
<dbReference type="GO" id="GO:0005634">
    <property type="term" value="C:nucleus"/>
    <property type="evidence" value="ECO:0007669"/>
    <property type="project" value="UniProtKB-SubCell"/>
</dbReference>
<dbReference type="STRING" id="1448321.A0A317VST8"/>
<keyword evidence="3" id="KW-0804">Transcription</keyword>
<dbReference type="PANTHER" id="PTHR31001">
    <property type="entry name" value="UNCHARACTERIZED TRANSCRIPTIONAL REGULATORY PROTEIN"/>
    <property type="match status" value="1"/>
</dbReference>
<feature type="non-terminal residue" evidence="7">
    <location>
        <position position="529"/>
    </location>
</feature>
<keyword evidence="2" id="KW-0805">Transcription regulation</keyword>
<dbReference type="GO" id="GO:0003677">
    <property type="term" value="F:DNA binding"/>
    <property type="evidence" value="ECO:0007669"/>
    <property type="project" value="InterPro"/>
</dbReference>
<evidence type="ECO:0000256" key="2">
    <source>
        <dbReference type="ARBA" id="ARBA00023015"/>
    </source>
</evidence>
<dbReference type="InterPro" id="IPR050613">
    <property type="entry name" value="Sec_Metabolite_Reg"/>
</dbReference>
<evidence type="ECO:0000259" key="6">
    <source>
        <dbReference type="Pfam" id="PF04082"/>
    </source>
</evidence>
<keyword evidence="8" id="KW-1185">Reference proteome</keyword>
<sequence length="529" mass="59784">MKLFMAFQQYESVIAKYYSISQFVIIPRPLILGLLASLRRDLENGLNQESLEQLYARTSINTRKPFPTITENTTVEEFLACMTGPRLRWETVGTIFALAGIASFHTKASEIAGKEAFAGDMYAASKACIEICEENGQVNDGTLWMRLTNVILASNLYGDTSKLLYQGFTLFTTDLTIMGLHRQISSPCRVPFFVSETRRRIFAAAFSRDKTLATFLGRPYQMDSRFCDTILPLDLDDEEIVYTVPALTGALQTLDENGWKRSPSPGQSHPLRPATVIRLRYQWSRLRERILRLSLGNKIDDLAGELDSIHQAHQTAWAPIPPQYRYTPVCWTHQTPNACVALLIIHLDYLYTGFQLHRIYQTETEVVSNALLDTSMELVEGMLEFVTQQERCAELRERFIWIFLFYLLPGAGTLAASLHQHTIPQTQTPTQAQTQTHTSTTTSTSTSTPFTPPASTNTSTLPNPINNPLPCSSPYSRIIRSLSVVIAWFENKRLLLPQRSDYQVCLQISRVIGGLVDEVVDWRFTSGEE</sequence>
<evidence type="ECO:0000313" key="7">
    <source>
        <dbReference type="EMBL" id="PWY77393.1"/>
    </source>
</evidence>
<dbReference type="RefSeq" id="XP_025397966.1">
    <property type="nucleotide sequence ID" value="XM_025540383.1"/>
</dbReference>
<feature type="region of interest" description="Disordered" evidence="5">
    <location>
        <begin position="425"/>
        <end position="465"/>
    </location>
</feature>
<protein>
    <recommendedName>
        <fullName evidence="6">Xylanolytic transcriptional activator regulatory domain-containing protein</fullName>
    </recommendedName>
</protein>
<dbReference type="OrthoDB" id="4898680at2759"/>
<comment type="subcellular location">
    <subcellularLocation>
        <location evidence="1">Nucleus</location>
    </subcellularLocation>
</comment>
<comment type="caution">
    <text evidence="7">The sequence shown here is derived from an EMBL/GenBank/DDBJ whole genome shotgun (WGS) entry which is preliminary data.</text>
</comment>
<dbReference type="InterPro" id="IPR007219">
    <property type="entry name" value="XnlR_reg_dom"/>
</dbReference>
<dbReference type="CDD" id="cd12148">
    <property type="entry name" value="fungal_TF_MHR"/>
    <property type="match status" value="1"/>
</dbReference>
<dbReference type="GO" id="GO:0006351">
    <property type="term" value="P:DNA-templated transcription"/>
    <property type="evidence" value="ECO:0007669"/>
    <property type="project" value="InterPro"/>
</dbReference>
<dbReference type="AlphaFoldDB" id="A0A317VST8"/>
<evidence type="ECO:0000256" key="5">
    <source>
        <dbReference type="SAM" id="MobiDB-lite"/>
    </source>
</evidence>
<dbReference type="Pfam" id="PF04082">
    <property type="entry name" value="Fungal_trans"/>
    <property type="match status" value="1"/>
</dbReference>
<feature type="domain" description="Xylanolytic transcriptional activator regulatory" evidence="6">
    <location>
        <begin position="178"/>
        <end position="251"/>
    </location>
</feature>
<proteinExistence type="predicted"/>
<evidence type="ECO:0000256" key="1">
    <source>
        <dbReference type="ARBA" id="ARBA00004123"/>
    </source>
</evidence>
<dbReference type="EMBL" id="MSFL01000018">
    <property type="protein sequence ID" value="PWY77393.1"/>
    <property type="molecule type" value="Genomic_DNA"/>
</dbReference>
<dbReference type="PANTHER" id="PTHR31001:SF40">
    <property type="entry name" value="ZN(II)2CYS6 TRANSCRIPTION FACTOR (EUROFUNG)"/>
    <property type="match status" value="1"/>
</dbReference>
<gene>
    <name evidence="7" type="ORF">BO70DRAFT_317419</name>
</gene>
<evidence type="ECO:0000313" key="8">
    <source>
        <dbReference type="Proteomes" id="UP000247233"/>
    </source>
</evidence>
<evidence type="ECO:0000256" key="3">
    <source>
        <dbReference type="ARBA" id="ARBA00023163"/>
    </source>
</evidence>
<feature type="compositionally biased region" description="Low complexity" evidence="5">
    <location>
        <begin position="425"/>
        <end position="460"/>
    </location>
</feature>
<keyword evidence="4" id="KW-0539">Nucleus</keyword>
<reference evidence="7 8" key="1">
    <citation type="submission" date="2016-12" db="EMBL/GenBank/DDBJ databases">
        <title>The genomes of Aspergillus section Nigri reveals drivers in fungal speciation.</title>
        <authorList>
            <consortium name="DOE Joint Genome Institute"/>
            <person name="Vesth T.C."/>
            <person name="Nybo J."/>
            <person name="Theobald S."/>
            <person name="Brandl J."/>
            <person name="Frisvad J.C."/>
            <person name="Nielsen K.F."/>
            <person name="Lyhne E.K."/>
            <person name="Kogle M.E."/>
            <person name="Kuo A."/>
            <person name="Riley R."/>
            <person name="Clum A."/>
            <person name="Nolan M."/>
            <person name="Lipzen A."/>
            <person name="Salamov A."/>
            <person name="Henrissat B."/>
            <person name="Wiebenga A."/>
            <person name="De Vries R.P."/>
            <person name="Grigoriev I.V."/>
            <person name="Mortensen U.H."/>
            <person name="Andersen M.R."/>
            <person name="Baker S.E."/>
        </authorList>
    </citation>
    <scope>NUCLEOTIDE SEQUENCE [LARGE SCALE GENOMIC DNA]</scope>
    <source>
        <strain evidence="7 8">CBS 117.55</strain>
    </source>
</reference>
<dbReference type="VEuPathDB" id="FungiDB:BO70DRAFT_317419"/>
<evidence type="ECO:0000256" key="4">
    <source>
        <dbReference type="ARBA" id="ARBA00023242"/>
    </source>
</evidence>
<dbReference type="GeneID" id="37062620"/>
<accession>A0A317VST8</accession>